<dbReference type="AlphaFoldDB" id="A0A1N7FWC1"/>
<feature type="transmembrane region" description="Helical" evidence="1">
    <location>
        <begin position="181"/>
        <end position="200"/>
    </location>
</feature>
<accession>A0A1N7FWC1</accession>
<dbReference type="RefSeq" id="WP_076378145.1">
    <property type="nucleotide sequence ID" value="NZ_FTMG01000020.1"/>
</dbReference>
<keyword evidence="1" id="KW-0472">Membrane</keyword>
<keyword evidence="4" id="KW-1185">Reference proteome</keyword>
<gene>
    <name evidence="3" type="ORF">HDF22_000720</name>
    <name evidence="2" type="ORF">HDF23_005432</name>
</gene>
<evidence type="ECO:0000313" key="3">
    <source>
        <dbReference type="EMBL" id="MBB6126615.1"/>
    </source>
</evidence>
<feature type="transmembrane region" description="Helical" evidence="1">
    <location>
        <begin position="38"/>
        <end position="58"/>
    </location>
</feature>
<evidence type="ECO:0000313" key="4">
    <source>
        <dbReference type="Proteomes" id="UP000541583"/>
    </source>
</evidence>
<evidence type="ECO:0000313" key="2">
    <source>
        <dbReference type="EMBL" id="MBB6112655.1"/>
    </source>
</evidence>
<evidence type="ECO:0000313" key="5">
    <source>
        <dbReference type="Proteomes" id="UP000548326"/>
    </source>
</evidence>
<feature type="transmembrane region" description="Helical" evidence="1">
    <location>
        <begin position="7"/>
        <end position="26"/>
    </location>
</feature>
<dbReference type="Proteomes" id="UP000548326">
    <property type="component" value="Unassembled WGS sequence"/>
</dbReference>
<keyword evidence="1" id="KW-1133">Transmembrane helix</keyword>
<organism evidence="3 5">
    <name type="scientific">Mucilaginibacter lappiensis</name>
    <dbReference type="NCBI Taxonomy" id="354630"/>
    <lineage>
        <taxon>Bacteria</taxon>
        <taxon>Pseudomonadati</taxon>
        <taxon>Bacteroidota</taxon>
        <taxon>Sphingobacteriia</taxon>
        <taxon>Sphingobacteriales</taxon>
        <taxon>Sphingobacteriaceae</taxon>
        <taxon>Mucilaginibacter</taxon>
    </lineage>
</organism>
<sequence>MISLKSIRFIIFIVFLKIVLLLLNPFLDATGIATAAYIRYLFTILFIATFTIIVIYLLGILKFLREENDILIAFKVFIGFELINFVLNMALSMLVFSKLHHSYLYVGYYYGIIEIIRFVILVYLSIQLTRMQDPVLKSSFVFFGVASLAACIIVIIAPFYASYMINYMGAGPHTTNIMRHIYSYAGMANILPLIAVLIILNQMKDRLNYVEETIKKGPFFTGYEDNSEKK</sequence>
<evidence type="ECO:0000256" key="1">
    <source>
        <dbReference type="SAM" id="Phobius"/>
    </source>
</evidence>
<comment type="caution">
    <text evidence="3">The sequence shown here is derived from an EMBL/GenBank/DDBJ whole genome shotgun (WGS) entry which is preliminary data.</text>
</comment>
<feature type="transmembrane region" description="Helical" evidence="1">
    <location>
        <begin position="140"/>
        <end position="161"/>
    </location>
</feature>
<dbReference type="EMBL" id="JACHCB010000020">
    <property type="protein sequence ID" value="MBB6112655.1"/>
    <property type="molecule type" value="Genomic_DNA"/>
</dbReference>
<keyword evidence="1" id="KW-0812">Transmembrane</keyword>
<dbReference type="Proteomes" id="UP000541583">
    <property type="component" value="Unassembled WGS sequence"/>
</dbReference>
<dbReference type="EMBL" id="JACHCA010000002">
    <property type="protein sequence ID" value="MBB6126615.1"/>
    <property type="molecule type" value="Genomic_DNA"/>
</dbReference>
<proteinExistence type="predicted"/>
<feature type="transmembrane region" description="Helical" evidence="1">
    <location>
        <begin position="70"/>
        <end position="96"/>
    </location>
</feature>
<feature type="transmembrane region" description="Helical" evidence="1">
    <location>
        <begin position="108"/>
        <end position="128"/>
    </location>
</feature>
<reference evidence="4 5" key="1">
    <citation type="submission" date="2020-08" db="EMBL/GenBank/DDBJ databases">
        <title>Genomic Encyclopedia of Type Strains, Phase IV (KMG-V): Genome sequencing to study the core and pangenomes of soil and plant-associated prokaryotes.</title>
        <authorList>
            <person name="Whitman W."/>
        </authorList>
    </citation>
    <scope>NUCLEOTIDE SEQUENCE [LARGE SCALE GENOMIC DNA]</scope>
    <source>
        <strain evidence="2 4">ANJLi2</strain>
        <strain evidence="3 5">MP601</strain>
    </source>
</reference>
<protein>
    <submittedName>
        <fullName evidence="3">Uncharacterized protein</fullName>
    </submittedName>
</protein>
<dbReference type="STRING" id="354630.SAMN05421821_12032"/>
<name>A0A1N7FWC1_9SPHI</name>